<keyword evidence="3" id="KW-0408">Iron</keyword>
<feature type="domain" description="4Fe-4S ferredoxin-type" evidence="5">
    <location>
        <begin position="1"/>
        <end position="30"/>
    </location>
</feature>
<evidence type="ECO:0000259" key="5">
    <source>
        <dbReference type="PROSITE" id="PS51379"/>
    </source>
</evidence>
<dbReference type="PANTHER" id="PTHR43687:SF1">
    <property type="entry name" value="FERREDOXIN III"/>
    <property type="match status" value="1"/>
</dbReference>
<dbReference type="Gene3D" id="3.30.70.20">
    <property type="match status" value="1"/>
</dbReference>
<dbReference type="PROSITE" id="PS00198">
    <property type="entry name" value="4FE4S_FER_1"/>
    <property type="match status" value="2"/>
</dbReference>
<dbReference type="RefSeq" id="WP_061610042.1">
    <property type="nucleotide sequence ID" value="NZ_CP162579.1"/>
</dbReference>
<dbReference type="PROSITE" id="PS51379">
    <property type="entry name" value="4FE4S_FER_2"/>
    <property type="match status" value="2"/>
</dbReference>
<sequence>MIELVSDARCIGCDLCVEVCPTDVFDPVPGGAPVIARQRDCQTCFMCEAYCPVDALYVAPEAERPVPVDEEQLSASGLLGSYRAAVGWGTRRKPGAEADETFRVLEAARRG</sequence>
<dbReference type="PANTHER" id="PTHR43687">
    <property type="entry name" value="ADENYLYLSULFATE REDUCTASE, BETA SUBUNIT"/>
    <property type="match status" value="1"/>
</dbReference>
<keyword evidence="2" id="KW-0479">Metal-binding</keyword>
<evidence type="ECO:0000313" key="6">
    <source>
        <dbReference type="EMBL" id="KYF67149.1"/>
    </source>
</evidence>
<dbReference type="AlphaFoldDB" id="A0A150QGQ8"/>
<dbReference type="Proteomes" id="UP000075260">
    <property type="component" value="Unassembled WGS sequence"/>
</dbReference>
<dbReference type="InterPro" id="IPR017900">
    <property type="entry name" value="4Fe4S_Fe_S_CS"/>
</dbReference>
<feature type="domain" description="4Fe-4S ferredoxin-type" evidence="5">
    <location>
        <begin position="31"/>
        <end position="61"/>
    </location>
</feature>
<organism evidence="6 7">
    <name type="scientific">Sorangium cellulosum</name>
    <name type="common">Polyangium cellulosum</name>
    <dbReference type="NCBI Taxonomy" id="56"/>
    <lineage>
        <taxon>Bacteria</taxon>
        <taxon>Pseudomonadati</taxon>
        <taxon>Myxococcota</taxon>
        <taxon>Polyangia</taxon>
        <taxon>Polyangiales</taxon>
        <taxon>Polyangiaceae</taxon>
        <taxon>Sorangium</taxon>
    </lineage>
</organism>
<dbReference type="InterPro" id="IPR050572">
    <property type="entry name" value="Fe-S_Ferredoxin"/>
</dbReference>
<dbReference type="SUPFAM" id="SSF54862">
    <property type="entry name" value="4Fe-4S ferredoxins"/>
    <property type="match status" value="1"/>
</dbReference>
<evidence type="ECO:0000256" key="2">
    <source>
        <dbReference type="ARBA" id="ARBA00022723"/>
    </source>
</evidence>
<dbReference type="OrthoDB" id="9794954at2"/>
<name>A0A150QGQ8_SORCE</name>
<protein>
    <submittedName>
        <fullName evidence="6">4Fe-4S ferredoxin</fullName>
    </submittedName>
</protein>
<gene>
    <name evidence="6" type="ORF">BE15_31255</name>
</gene>
<reference evidence="6 7" key="1">
    <citation type="submission" date="2014-02" db="EMBL/GenBank/DDBJ databases">
        <title>The small core and large imbalanced accessory genome model reveals a collaborative survival strategy of Sorangium cellulosum strains in nature.</title>
        <authorList>
            <person name="Han K."/>
            <person name="Peng R."/>
            <person name="Blom J."/>
            <person name="Li Y.-Z."/>
        </authorList>
    </citation>
    <scope>NUCLEOTIDE SEQUENCE [LARGE SCALE GENOMIC DNA]</scope>
    <source>
        <strain evidence="6 7">So0008-312</strain>
    </source>
</reference>
<comment type="caution">
    <text evidence="6">The sequence shown here is derived from an EMBL/GenBank/DDBJ whole genome shotgun (WGS) entry which is preliminary data.</text>
</comment>
<evidence type="ECO:0000256" key="4">
    <source>
        <dbReference type="ARBA" id="ARBA00023014"/>
    </source>
</evidence>
<keyword evidence="4" id="KW-0411">Iron-sulfur</keyword>
<dbReference type="Pfam" id="PF13187">
    <property type="entry name" value="Fer4_9"/>
    <property type="match status" value="1"/>
</dbReference>
<dbReference type="InterPro" id="IPR017896">
    <property type="entry name" value="4Fe4S_Fe-S-bd"/>
</dbReference>
<dbReference type="GO" id="GO:0046872">
    <property type="term" value="F:metal ion binding"/>
    <property type="evidence" value="ECO:0007669"/>
    <property type="project" value="UniProtKB-KW"/>
</dbReference>
<accession>A0A150QGQ8</accession>
<dbReference type="EMBL" id="JEMA01000680">
    <property type="protein sequence ID" value="KYF67149.1"/>
    <property type="molecule type" value="Genomic_DNA"/>
</dbReference>
<evidence type="ECO:0000256" key="3">
    <source>
        <dbReference type="ARBA" id="ARBA00023004"/>
    </source>
</evidence>
<evidence type="ECO:0000256" key="1">
    <source>
        <dbReference type="ARBA" id="ARBA00022485"/>
    </source>
</evidence>
<keyword evidence="1" id="KW-0004">4Fe-4S</keyword>
<dbReference type="GO" id="GO:0051539">
    <property type="term" value="F:4 iron, 4 sulfur cluster binding"/>
    <property type="evidence" value="ECO:0007669"/>
    <property type="project" value="UniProtKB-KW"/>
</dbReference>
<proteinExistence type="predicted"/>
<evidence type="ECO:0000313" key="7">
    <source>
        <dbReference type="Proteomes" id="UP000075260"/>
    </source>
</evidence>